<evidence type="ECO:0000313" key="4">
    <source>
        <dbReference type="Proteomes" id="UP000199614"/>
    </source>
</evidence>
<feature type="transmembrane region" description="Helical" evidence="2">
    <location>
        <begin position="73"/>
        <end position="94"/>
    </location>
</feature>
<protein>
    <submittedName>
        <fullName evidence="3">Uncharacterized protein</fullName>
    </submittedName>
</protein>
<feature type="compositionally biased region" description="Polar residues" evidence="1">
    <location>
        <begin position="285"/>
        <end position="294"/>
    </location>
</feature>
<proteinExistence type="predicted"/>
<feature type="transmembrane region" description="Helical" evidence="2">
    <location>
        <begin position="223"/>
        <end position="244"/>
    </location>
</feature>
<feature type="transmembrane region" description="Helical" evidence="2">
    <location>
        <begin position="47"/>
        <end position="66"/>
    </location>
</feature>
<dbReference type="STRING" id="260086.SAMN05216207_1017123"/>
<feature type="compositionally biased region" description="Low complexity" evidence="1">
    <location>
        <begin position="363"/>
        <end position="380"/>
    </location>
</feature>
<keyword evidence="4" id="KW-1185">Reference proteome</keyword>
<feature type="transmembrane region" description="Helical" evidence="2">
    <location>
        <begin position="123"/>
        <end position="141"/>
    </location>
</feature>
<gene>
    <name evidence="3" type="ORF">SAMN05216207_1017123</name>
</gene>
<feature type="region of interest" description="Disordered" evidence="1">
    <location>
        <begin position="267"/>
        <end position="446"/>
    </location>
</feature>
<feature type="transmembrane region" description="Helical" evidence="2">
    <location>
        <begin position="156"/>
        <end position="179"/>
    </location>
</feature>
<feature type="compositionally biased region" description="Low complexity" evidence="1">
    <location>
        <begin position="324"/>
        <end position="343"/>
    </location>
</feature>
<evidence type="ECO:0000256" key="1">
    <source>
        <dbReference type="SAM" id="MobiDB-lite"/>
    </source>
</evidence>
<feature type="transmembrane region" description="Helical" evidence="2">
    <location>
        <begin position="100"/>
        <end position="118"/>
    </location>
</feature>
<reference evidence="3 4" key="1">
    <citation type="submission" date="2016-10" db="EMBL/GenBank/DDBJ databases">
        <authorList>
            <person name="de Groot N.N."/>
        </authorList>
    </citation>
    <scope>NUCLEOTIDE SEQUENCE [LARGE SCALE GENOMIC DNA]</scope>
    <source>
        <strain evidence="3 4">CGMCC 4.1877</strain>
    </source>
</reference>
<feature type="transmembrane region" description="Helical" evidence="2">
    <location>
        <begin position="191"/>
        <end position="211"/>
    </location>
</feature>
<dbReference type="PANTHER" id="PTHR24216">
    <property type="entry name" value="PAXILLIN-RELATED"/>
    <property type="match status" value="1"/>
</dbReference>
<keyword evidence="2" id="KW-1133">Transmembrane helix</keyword>
<evidence type="ECO:0000313" key="3">
    <source>
        <dbReference type="EMBL" id="SFN60889.1"/>
    </source>
</evidence>
<dbReference type="AlphaFoldDB" id="A0A1I5AFA4"/>
<keyword evidence="2" id="KW-0812">Transmembrane</keyword>
<dbReference type="EMBL" id="FOUY01000017">
    <property type="protein sequence ID" value="SFN60889.1"/>
    <property type="molecule type" value="Genomic_DNA"/>
</dbReference>
<name>A0A1I5AFA4_PSUAM</name>
<dbReference type="PANTHER" id="PTHR24216:SF65">
    <property type="entry name" value="PAXILLIN-LIKE PROTEIN 1"/>
    <property type="match status" value="1"/>
</dbReference>
<evidence type="ECO:0000256" key="2">
    <source>
        <dbReference type="SAM" id="Phobius"/>
    </source>
</evidence>
<dbReference type="Proteomes" id="UP000199614">
    <property type="component" value="Unassembled WGS sequence"/>
</dbReference>
<feature type="compositionally biased region" description="Pro residues" evidence="1">
    <location>
        <begin position="305"/>
        <end position="323"/>
    </location>
</feature>
<sequence length="446" mass="46103">MLRLRPVLSPRAPRVLPLRVPADGDAPSRPAGSFLSPVAGGPGRLRVALHVLLAALPLLAISAHVFRLVPMQLSAALLVIPLATTLAVLTVFDPHPGDRVIAHGLAWGVVACATYDVFRLDTVYMLGLWGDFIPTMGTWIIGRPDDLAGGAVVGYLWRYIGDGGGIGLTFFVVASVFGLQRLSRAQVVLSAVGFAVAPVWAGLIGTVALAPRGEELMFPLTPVTVTLSLVGHLIFGLVLGLGFWHSRGAQAHWPWAPLDLPARMRPAAAPPDAAPVGSVPRSAGPTASLSSAPNSPVPAAVRPTPNSPAPAWPAAVPPAPTSPAPESLPAVAPAPGSPAAGSPAPGGPAPVSPATPLPGRVLPDPARSDPAPARPSWARPETYGSEPPAPARAFVPRQRTSSTPPAAQTLDPDTWEQWRRRLETTQPGRRAHGGRPAAEPAPHGPA</sequence>
<accession>A0A1I5AFA4</accession>
<feature type="compositionally biased region" description="Pro residues" evidence="1">
    <location>
        <begin position="345"/>
        <end position="356"/>
    </location>
</feature>
<organism evidence="3 4">
    <name type="scientific">Pseudonocardia ammonioxydans</name>
    <dbReference type="NCBI Taxonomy" id="260086"/>
    <lineage>
        <taxon>Bacteria</taxon>
        <taxon>Bacillati</taxon>
        <taxon>Actinomycetota</taxon>
        <taxon>Actinomycetes</taxon>
        <taxon>Pseudonocardiales</taxon>
        <taxon>Pseudonocardiaceae</taxon>
        <taxon>Pseudonocardia</taxon>
    </lineage>
</organism>
<keyword evidence="2" id="KW-0472">Membrane</keyword>